<dbReference type="InterPro" id="IPR036188">
    <property type="entry name" value="FAD/NAD-bd_sf"/>
</dbReference>
<keyword evidence="3" id="KW-0285">Flavoprotein</keyword>
<dbReference type="InterPro" id="IPR000172">
    <property type="entry name" value="GMC_OxRdtase_N"/>
</dbReference>
<dbReference type="PIRSF" id="PIRSF000137">
    <property type="entry name" value="Alcohol_oxidase"/>
    <property type="match status" value="1"/>
</dbReference>
<dbReference type="SUPFAM" id="SSF54373">
    <property type="entry name" value="FAD-linked reductases, C-terminal domain"/>
    <property type="match status" value="1"/>
</dbReference>
<dbReference type="STRING" id="1149755.A0A2J6RX11"/>
<comment type="cofactor">
    <cofactor evidence="3">
        <name>FAD</name>
        <dbReference type="ChEBI" id="CHEBI:57692"/>
    </cofactor>
</comment>
<dbReference type="EMBL" id="KZ613942">
    <property type="protein sequence ID" value="PMD43049.1"/>
    <property type="molecule type" value="Genomic_DNA"/>
</dbReference>
<dbReference type="PANTHER" id="PTHR11552:SF115">
    <property type="entry name" value="DEHYDROGENASE XPTC-RELATED"/>
    <property type="match status" value="1"/>
</dbReference>
<feature type="domain" description="Glucose-methanol-choline oxidoreductase N-terminal" evidence="4">
    <location>
        <begin position="12"/>
        <end position="315"/>
    </location>
</feature>
<dbReference type="SUPFAM" id="SSF51905">
    <property type="entry name" value="FAD/NAD(P)-binding domain"/>
    <property type="match status" value="1"/>
</dbReference>
<keyword evidence="3" id="KW-0274">FAD</keyword>
<dbReference type="GO" id="GO:0044550">
    <property type="term" value="P:secondary metabolite biosynthetic process"/>
    <property type="evidence" value="ECO:0007669"/>
    <property type="project" value="TreeGrafter"/>
</dbReference>
<feature type="active site" description="Proton acceptor" evidence="2">
    <location>
        <position position="570"/>
    </location>
</feature>
<dbReference type="InterPro" id="IPR007867">
    <property type="entry name" value="GMC_OxRtase_C"/>
</dbReference>
<evidence type="ECO:0000259" key="4">
    <source>
        <dbReference type="Pfam" id="PF00732"/>
    </source>
</evidence>
<evidence type="ECO:0000256" key="3">
    <source>
        <dbReference type="PIRSR" id="PIRSR000137-2"/>
    </source>
</evidence>
<accession>A0A2J6RX11</accession>
<dbReference type="Proteomes" id="UP000235786">
    <property type="component" value="Unassembled WGS sequence"/>
</dbReference>
<comment type="similarity">
    <text evidence="1">Belongs to the GMC oxidoreductase family.</text>
</comment>
<dbReference type="Gene3D" id="3.30.560.10">
    <property type="entry name" value="Glucose Oxidase, domain 3"/>
    <property type="match status" value="1"/>
</dbReference>
<evidence type="ECO:0000256" key="1">
    <source>
        <dbReference type="ARBA" id="ARBA00010790"/>
    </source>
</evidence>
<organism evidence="6 7">
    <name type="scientific">Hyaloscypha variabilis (strain UAMH 11265 / GT02V1 / F)</name>
    <name type="common">Meliniomyces variabilis</name>
    <dbReference type="NCBI Taxonomy" id="1149755"/>
    <lineage>
        <taxon>Eukaryota</taxon>
        <taxon>Fungi</taxon>
        <taxon>Dikarya</taxon>
        <taxon>Ascomycota</taxon>
        <taxon>Pezizomycotina</taxon>
        <taxon>Leotiomycetes</taxon>
        <taxon>Helotiales</taxon>
        <taxon>Hyaloscyphaceae</taxon>
        <taxon>Hyaloscypha</taxon>
        <taxon>Hyaloscypha variabilis</taxon>
    </lineage>
</organism>
<evidence type="ECO:0000313" key="6">
    <source>
        <dbReference type="EMBL" id="PMD43049.1"/>
    </source>
</evidence>
<sequence length="591" mass="64261">MGCFLTLANQTYDFIIVGGGLSGLVVANRLSEDPTKSVLVIENGYIDNGPLTSIPYNVWNLNQADWWNITSAPEPFFDNQTFGIRVGSVVGGGTIINGMAIDRAPDSDYDAWETLGNVGWGSAGLAPYFKKFSHFTPPSASSVKAFNITYDASAFGNGPVEISIPSYEYPDEKIQMDAYRAEPIAAPKEGFASPLGVYWFGNDINNATATRAHARVSYYDPVQNRTNLKLLTGTTVNQILFDKNLTATGVQIVYRADGSVAKVYANKEVILAAGGIFSPYLLLLSGIGPKDVLIAANVTVKLDAPGVGSNFQDHPIYAMTFNLTNQTWPNQNTIFDNATFLAAAEAQYEATRQGPWSVGRSNAAAFLTFQQFSTKYQNLTSRITSQDPAAHLPATYTKNPTLLAGYKKQRDLIVKGLLSNETSTGEIPIQAWGHSTVAFQKPLSRGTITLNNTDPQNMPIVQWNALTNPIEPEIIAELLDWNRRHWARPELARYSPVENTPGAQYSSTAELMQQGVANGYLQPTFSHPSCSNPMMPQSLGGVVSDQLLVYGTKQLSIVDASIIPLIPATHLQATVYAISEKAADLIKARNP</sequence>
<dbReference type="Pfam" id="PF00732">
    <property type="entry name" value="GMC_oxred_N"/>
    <property type="match status" value="1"/>
</dbReference>
<keyword evidence="7" id="KW-1185">Reference proteome</keyword>
<dbReference type="GO" id="GO:0016614">
    <property type="term" value="F:oxidoreductase activity, acting on CH-OH group of donors"/>
    <property type="evidence" value="ECO:0007669"/>
    <property type="project" value="InterPro"/>
</dbReference>
<dbReference type="Gene3D" id="3.50.50.60">
    <property type="entry name" value="FAD/NAD(P)-binding domain"/>
    <property type="match status" value="1"/>
</dbReference>
<proteinExistence type="inferred from homology"/>
<dbReference type="InterPro" id="IPR012132">
    <property type="entry name" value="GMC_OxRdtase"/>
</dbReference>
<feature type="domain" description="Glucose-methanol-choline oxidoreductase C-terminal" evidence="5">
    <location>
        <begin position="442"/>
        <end position="578"/>
    </location>
</feature>
<dbReference type="AlphaFoldDB" id="A0A2J6RX11"/>
<reference evidence="6 7" key="1">
    <citation type="submission" date="2016-04" db="EMBL/GenBank/DDBJ databases">
        <title>A degradative enzymes factory behind the ericoid mycorrhizal symbiosis.</title>
        <authorList>
            <consortium name="DOE Joint Genome Institute"/>
            <person name="Martino E."/>
            <person name="Morin E."/>
            <person name="Grelet G."/>
            <person name="Kuo A."/>
            <person name="Kohler A."/>
            <person name="Daghino S."/>
            <person name="Barry K."/>
            <person name="Choi C."/>
            <person name="Cichocki N."/>
            <person name="Clum A."/>
            <person name="Copeland A."/>
            <person name="Hainaut M."/>
            <person name="Haridas S."/>
            <person name="Labutti K."/>
            <person name="Lindquist E."/>
            <person name="Lipzen A."/>
            <person name="Khouja H.-R."/>
            <person name="Murat C."/>
            <person name="Ohm R."/>
            <person name="Olson A."/>
            <person name="Spatafora J."/>
            <person name="Veneault-Fourrey C."/>
            <person name="Henrissat B."/>
            <person name="Grigoriev I."/>
            <person name="Martin F."/>
            <person name="Perotto S."/>
        </authorList>
    </citation>
    <scope>NUCLEOTIDE SEQUENCE [LARGE SCALE GENOMIC DNA]</scope>
    <source>
        <strain evidence="6 7">F</strain>
    </source>
</reference>
<evidence type="ECO:0000313" key="7">
    <source>
        <dbReference type="Proteomes" id="UP000235786"/>
    </source>
</evidence>
<dbReference type="PANTHER" id="PTHR11552">
    <property type="entry name" value="GLUCOSE-METHANOL-CHOLINE GMC OXIDOREDUCTASE"/>
    <property type="match status" value="1"/>
</dbReference>
<gene>
    <name evidence="6" type="ORF">L207DRAFT_552917</name>
</gene>
<dbReference type="GO" id="GO:0050660">
    <property type="term" value="F:flavin adenine dinucleotide binding"/>
    <property type="evidence" value="ECO:0007669"/>
    <property type="project" value="InterPro"/>
</dbReference>
<feature type="active site" description="Proton donor" evidence="2">
    <location>
        <position position="527"/>
    </location>
</feature>
<name>A0A2J6RX11_HYAVF</name>
<protein>
    <submittedName>
        <fullName evidence="6">GMC oxidoreductase</fullName>
    </submittedName>
</protein>
<feature type="binding site" evidence="3">
    <location>
        <position position="236"/>
    </location>
    <ligand>
        <name>FAD</name>
        <dbReference type="ChEBI" id="CHEBI:57692"/>
    </ligand>
</feature>
<feature type="binding site" evidence="3">
    <location>
        <position position="89"/>
    </location>
    <ligand>
        <name>FAD</name>
        <dbReference type="ChEBI" id="CHEBI:57692"/>
    </ligand>
</feature>
<dbReference type="OrthoDB" id="269227at2759"/>
<evidence type="ECO:0000259" key="5">
    <source>
        <dbReference type="Pfam" id="PF05199"/>
    </source>
</evidence>
<evidence type="ECO:0000256" key="2">
    <source>
        <dbReference type="PIRSR" id="PIRSR000137-1"/>
    </source>
</evidence>
<dbReference type="Pfam" id="PF05199">
    <property type="entry name" value="GMC_oxred_C"/>
    <property type="match status" value="1"/>
</dbReference>